<evidence type="ECO:0000313" key="3">
    <source>
        <dbReference type="Proteomes" id="UP000520011"/>
    </source>
</evidence>
<dbReference type="EMBL" id="JACHEP010000001">
    <property type="protein sequence ID" value="MBB5323011.1"/>
    <property type="molecule type" value="Genomic_DNA"/>
</dbReference>
<proteinExistence type="predicted"/>
<dbReference type="Proteomes" id="UP000520011">
    <property type="component" value="Unassembled WGS sequence"/>
</dbReference>
<keyword evidence="1" id="KW-0472">Membrane</keyword>
<gene>
    <name evidence="2" type="ORF">HNQ34_000088</name>
</gene>
<name>A0A7W8INA9_9BACL</name>
<organism evidence="2 3">
    <name type="scientific">Anoxybacteroides tepidamans</name>
    <dbReference type="NCBI Taxonomy" id="265948"/>
    <lineage>
        <taxon>Bacteria</taxon>
        <taxon>Bacillati</taxon>
        <taxon>Bacillota</taxon>
        <taxon>Bacilli</taxon>
        <taxon>Bacillales</taxon>
        <taxon>Anoxybacillaceae</taxon>
        <taxon>Anoxybacteroides</taxon>
    </lineage>
</organism>
<comment type="caution">
    <text evidence="2">The sequence shown here is derived from an EMBL/GenBank/DDBJ whole genome shotgun (WGS) entry which is preliminary data.</text>
</comment>
<evidence type="ECO:0000313" key="2">
    <source>
        <dbReference type="EMBL" id="MBB5323011.1"/>
    </source>
</evidence>
<feature type="transmembrane region" description="Helical" evidence="1">
    <location>
        <begin position="6"/>
        <end position="23"/>
    </location>
</feature>
<feature type="transmembrane region" description="Helical" evidence="1">
    <location>
        <begin position="35"/>
        <end position="56"/>
    </location>
</feature>
<sequence length="128" mass="14647">MTALIVSTFLGVVLTVASLYAKAEIERRFNRRRKIPVLHAVNVLAIAAIIAVSYYMLANISLYGKQLFYVYFGAIQLLLPVYALVSVWIAKREKKAKKYTTSADKKVLYIKQKYLASRRDDHYHSKTS</sequence>
<keyword evidence="1" id="KW-0812">Transmembrane</keyword>
<dbReference type="RefSeq" id="WP_183250807.1">
    <property type="nucleotide sequence ID" value="NZ_JACHEP010000001.1"/>
</dbReference>
<accession>A0A7W8INA9</accession>
<dbReference type="AlphaFoldDB" id="A0A7W8INA9"/>
<evidence type="ECO:0000256" key="1">
    <source>
        <dbReference type="SAM" id="Phobius"/>
    </source>
</evidence>
<protein>
    <submittedName>
        <fullName evidence="2">NADH:ubiquinone oxidoreductase subunit 4 (Subunit M)</fullName>
    </submittedName>
</protein>
<keyword evidence="1" id="KW-1133">Transmembrane helix</keyword>
<feature type="transmembrane region" description="Helical" evidence="1">
    <location>
        <begin position="68"/>
        <end position="90"/>
    </location>
</feature>
<reference evidence="2 3" key="1">
    <citation type="submission" date="2020-08" db="EMBL/GenBank/DDBJ databases">
        <title>Genomic Encyclopedia of Type Strains, Phase IV (KMG-IV): sequencing the most valuable type-strain genomes for metagenomic binning, comparative biology and taxonomic classification.</title>
        <authorList>
            <person name="Goeker M."/>
        </authorList>
    </citation>
    <scope>NUCLEOTIDE SEQUENCE [LARGE SCALE GENOMIC DNA]</scope>
    <source>
        <strain evidence="2 3">DSM 16325</strain>
    </source>
</reference>
<keyword evidence="2" id="KW-0830">Ubiquinone</keyword>
<keyword evidence="3" id="KW-1185">Reference proteome</keyword>